<dbReference type="OrthoDB" id="416253at2759"/>
<dbReference type="AlphaFoldDB" id="A0A3M6TN86"/>
<dbReference type="PANTHER" id="PTHR43827">
    <property type="entry name" value="2,5-DIKETO-D-GLUCONIC ACID REDUCTASE"/>
    <property type="match status" value="1"/>
</dbReference>
<keyword evidence="1" id="KW-0800">Toxin</keyword>
<dbReference type="EMBL" id="RCHS01003295">
    <property type="protein sequence ID" value="RMX42768.1"/>
    <property type="molecule type" value="Genomic_DNA"/>
</dbReference>
<dbReference type="Pfam" id="PF13360">
    <property type="entry name" value="PQQ_2"/>
    <property type="match status" value="1"/>
</dbReference>
<feature type="disulfide bond" evidence="2">
    <location>
        <begin position="674"/>
        <end position="708"/>
    </location>
</feature>
<dbReference type="PROSITE" id="PS00062">
    <property type="entry name" value="ALDOKETO_REDUCTASE_2"/>
    <property type="match status" value="1"/>
</dbReference>
<dbReference type="SMART" id="SM00564">
    <property type="entry name" value="PQQ"/>
    <property type="match status" value="8"/>
</dbReference>
<dbReference type="STRING" id="46731.A0A3M6TN86"/>
<sequence length="1073" mass="119730">MLWIDHGRKYFPAGGSILLLSFVSLWYLTTASSQGYCDKDGCDEIGQKGHLKPFGEHRQAEGEVSSLQYAPGGADFYHNYIHKRRPVVIRNGANHWPAVQLWQNESYLTSNYGSEIFTVEYRKKFKNEFPVRKPLAFREFLNIYKQENVYLDSAFPQNSAMLKDIFLPSILNCHEIWSTIDNLNLLFNGGEANSAFHHDGLENIITVVSGSKKVYLVNSTYAKELHADQFTIAPGVLSIDPEKLDLEMYPKLADVPYYEVTLNRGDMLYIPQYWWHIVRSYDSPNIGINVWFAMFNFEEQFRKEGISEDTDVTKVTELFDKLVGDEPDRIQCPEEKLALNDILKINTSDPSSGPLRIPKQNERPPDVVLASGYTMPVMGFGTATLMENTTEAVKTALEVGYRLIDTAQGYPDSEPQVAKAISESGIPRAEIFIMTKLHPRFLGYETTLEAIEMSLKSLKTDYIDLFLIHSQACDDFLLICGEGKFFHDYNYSHIVLFREPKGTWQESWKAMEEMQKKGKIRSLGVSNFYIQDLEELVKLATVPVSTVQNWFDPFHQDRQVRKFCQEHNIRYIGYSTLGTQWVYFHGLQKNPVLHSSLILEVASHYEFVASQVVLRWAIHMNVTVIPRSKNPRNIYLNFRALDFSLNENEIVYFTNITDYEYHPLEQKLDKGLGCSDKHSNCEQWATSGECRTNPDWMLVNCQESCGLCYDEDLGDASAIPPMVFIGSEDHFMYALGAASGTVIWKFRTLGKIMSSASLSQDEEIVYFGSVDGKVYALGAANGSVVWTLVTRGAVVASPTVSVNGTVFIGSQDKVVYALDGRNGSVVWKTDLGCPIWGAVALDNQRGLLFVGCTTDKSNATDSQDTPHIFALDANLGKIVWTFDGAGSVYGSPTLLPGGQTVFFASLDHNIYALDRETGKLYWSYDTGSEIESSPVVSRLDGTLYVGLIKGQLIAVNSVSGPLAGKLKWTVNTGGEVVSSPVITEDGRVFVGSGDGRILALNQTDGSHIWSPTTGDYIVASVAVSRDNAVYAASSDKFVYALHGDDGSVIWKFETGAAVVATPALFPEQVMPIG</sequence>
<dbReference type="Proteomes" id="UP000275408">
    <property type="component" value="Unassembled WGS sequence"/>
</dbReference>
<comment type="caution">
    <text evidence="2">Lacks conserved residue(s) required for the propagation of feature annotation.</text>
</comment>
<dbReference type="Pfam" id="PF00248">
    <property type="entry name" value="Aldo_ket_red"/>
    <property type="match status" value="1"/>
</dbReference>
<gene>
    <name evidence="6" type="ORF">pdam_00023194</name>
</gene>
<keyword evidence="3" id="KW-0732">Signal</keyword>
<dbReference type="Pfam" id="PF01549">
    <property type="entry name" value="ShK"/>
    <property type="match status" value="1"/>
</dbReference>
<accession>A0A3M6TN86</accession>
<dbReference type="SUPFAM" id="SSF51430">
    <property type="entry name" value="NAD(P)-linked oxidoreductase"/>
    <property type="match status" value="1"/>
</dbReference>
<dbReference type="InterPro" id="IPR041667">
    <property type="entry name" value="Cupin_8"/>
</dbReference>
<protein>
    <recommendedName>
        <fullName evidence="8">ShKT domain-containing protein</fullName>
    </recommendedName>
</protein>
<dbReference type="GO" id="GO:0016491">
    <property type="term" value="F:oxidoreductase activity"/>
    <property type="evidence" value="ECO:0007669"/>
    <property type="project" value="InterPro"/>
</dbReference>
<evidence type="ECO:0000313" key="7">
    <source>
        <dbReference type="Proteomes" id="UP000275408"/>
    </source>
</evidence>
<evidence type="ECO:0000256" key="1">
    <source>
        <dbReference type="ARBA" id="ARBA00022656"/>
    </source>
</evidence>
<comment type="caution">
    <text evidence="6">The sequence shown here is derived from an EMBL/GenBank/DDBJ whole genome shotgun (WGS) entry which is preliminary data.</text>
</comment>
<keyword evidence="2" id="KW-1015">Disulfide bond</keyword>
<feature type="domain" description="ShKT" evidence="5">
    <location>
        <begin position="674"/>
        <end position="708"/>
    </location>
</feature>
<dbReference type="InterPro" id="IPR011047">
    <property type="entry name" value="Quinoprotein_ADH-like_sf"/>
</dbReference>
<dbReference type="SMART" id="SM00254">
    <property type="entry name" value="ShKT"/>
    <property type="match status" value="1"/>
</dbReference>
<dbReference type="Gene3D" id="2.40.128.630">
    <property type="match status" value="1"/>
</dbReference>
<dbReference type="InterPro" id="IPR036812">
    <property type="entry name" value="NAD(P)_OxRdtase_dom_sf"/>
</dbReference>
<evidence type="ECO:0000313" key="6">
    <source>
        <dbReference type="EMBL" id="RMX42768.1"/>
    </source>
</evidence>
<dbReference type="InterPro" id="IPR018170">
    <property type="entry name" value="Aldo/ket_reductase_CS"/>
</dbReference>
<evidence type="ECO:0008006" key="8">
    <source>
        <dbReference type="Google" id="ProtNLM"/>
    </source>
</evidence>
<reference evidence="6 7" key="1">
    <citation type="journal article" date="2018" name="Sci. Rep.">
        <title>Comparative analysis of the Pocillopora damicornis genome highlights role of immune system in coral evolution.</title>
        <authorList>
            <person name="Cunning R."/>
            <person name="Bay R.A."/>
            <person name="Gillette P."/>
            <person name="Baker A.C."/>
            <person name="Traylor-Knowles N."/>
        </authorList>
    </citation>
    <scope>NUCLEOTIDE SEQUENCE [LARGE SCALE GENOMIC DNA]</scope>
    <source>
        <strain evidence="6">RSMAS</strain>
        <tissue evidence="6">Whole animal</tissue>
    </source>
</reference>
<keyword evidence="7" id="KW-1185">Reference proteome</keyword>
<dbReference type="PANTHER" id="PTHR43827:SF8">
    <property type="entry name" value="ALDO_KETO REDUCTASE FAMILY PROTEIN"/>
    <property type="match status" value="1"/>
</dbReference>
<dbReference type="InterPro" id="IPR003582">
    <property type="entry name" value="ShKT_dom"/>
</dbReference>
<evidence type="ECO:0000256" key="2">
    <source>
        <dbReference type="PROSITE-ProRule" id="PRU01005"/>
    </source>
</evidence>
<dbReference type="InterPro" id="IPR015943">
    <property type="entry name" value="WD40/YVTN_repeat-like_dom_sf"/>
</dbReference>
<dbReference type="GO" id="GO:0090729">
    <property type="term" value="F:toxin activity"/>
    <property type="evidence" value="ECO:0007669"/>
    <property type="project" value="UniProtKB-KW"/>
</dbReference>
<dbReference type="Gene3D" id="3.20.20.100">
    <property type="entry name" value="NADP-dependent oxidoreductase domain"/>
    <property type="match status" value="1"/>
</dbReference>
<evidence type="ECO:0000259" key="5">
    <source>
        <dbReference type="PROSITE" id="PS51670"/>
    </source>
</evidence>
<dbReference type="InterPro" id="IPR002372">
    <property type="entry name" value="PQQ_rpt_dom"/>
</dbReference>
<dbReference type="SUPFAM" id="SSF51197">
    <property type="entry name" value="Clavaminate synthase-like"/>
    <property type="match status" value="1"/>
</dbReference>
<proteinExistence type="predicted"/>
<dbReference type="Gene3D" id="1.10.10.1940">
    <property type="match status" value="1"/>
</dbReference>
<feature type="chain" id="PRO_5018126317" description="ShKT domain-containing protein" evidence="3">
    <location>
        <begin position="34"/>
        <end position="1073"/>
    </location>
</feature>
<dbReference type="Gene3D" id="2.130.10.10">
    <property type="entry name" value="YVTN repeat-like/Quinoprotein amine dehydrogenase"/>
    <property type="match status" value="2"/>
</dbReference>
<dbReference type="InterPro" id="IPR003347">
    <property type="entry name" value="JmjC_dom"/>
</dbReference>
<dbReference type="InterPro" id="IPR023210">
    <property type="entry name" value="NADP_OxRdtase_dom"/>
</dbReference>
<organism evidence="6 7">
    <name type="scientific">Pocillopora damicornis</name>
    <name type="common">Cauliflower coral</name>
    <name type="synonym">Millepora damicornis</name>
    <dbReference type="NCBI Taxonomy" id="46731"/>
    <lineage>
        <taxon>Eukaryota</taxon>
        <taxon>Metazoa</taxon>
        <taxon>Cnidaria</taxon>
        <taxon>Anthozoa</taxon>
        <taxon>Hexacorallia</taxon>
        <taxon>Scleractinia</taxon>
        <taxon>Astrocoeniina</taxon>
        <taxon>Pocilloporidae</taxon>
        <taxon>Pocillopora</taxon>
    </lineage>
</organism>
<dbReference type="PROSITE" id="PS51670">
    <property type="entry name" value="SHKT"/>
    <property type="match status" value="1"/>
</dbReference>
<dbReference type="SMART" id="SM00558">
    <property type="entry name" value="JmjC"/>
    <property type="match status" value="1"/>
</dbReference>
<dbReference type="Pfam" id="PF13621">
    <property type="entry name" value="Cupin_8"/>
    <property type="match status" value="1"/>
</dbReference>
<feature type="domain" description="JmjC" evidence="4">
    <location>
        <begin position="156"/>
        <end position="309"/>
    </location>
</feature>
<evidence type="ECO:0000256" key="3">
    <source>
        <dbReference type="SAM" id="SignalP"/>
    </source>
</evidence>
<name>A0A3M6TN86_POCDA</name>
<dbReference type="PROSITE" id="PS51184">
    <property type="entry name" value="JMJC"/>
    <property type="match status" value="1"/>
</dbReference>
<dbReference type="CDD" id="cd19071">
    <property type="entry name" value="AKR_AKR1-5-like"/>
    <property type="match status" value="1"/>
</dbReference>
<dbReference type="SUPFAM" id="SSF50998">
    <property type="entry name" value="Quinoprotein alcohol dehydrogenase-like"/>
    <property type="match status" value="1"/>
</dbReference>
<evidence type="ECO:0000259" key="4">
    <source>
        <dbReference type="PROSITE" id="PS51184"/>
    </source>
</evidence>
<dbReference type="InterPro" id="IPR020471">
    <property type="entry name" value="AKR"/>
</dbReference>
<dbReference type="Gene3D" id="2.60.120.650">
    <property type="entry name" value="Cupin"/>
    <property type="match status" value="1"/>
</dbReference>
<dbReference type="PRINTS" id="PR00069">
    <property type="entry name" value="ALDKETRDTASE"/>
</dbReference>
<feature type="signal peptide" evidence="3">
    <location>
        <begin position="1"/>
        <end position="33"/>
    </location>
</feature>
<dbReference type="FunFam" id="3.20.20.100:FF:000064">
    <property type="entry name" value="Aldo-keto reductase 1a"/>
    <property type="match status" value="1"/>
</dbReference>
<dbReference type="InterPro" id="IPR018391">
    <property type="entry name" value="PQQ_b-propeller_rpt"/>
</dbReference>